<evidence type="ECO:0000313" key="2">
    <source>
        <dbReference type="Proteomes" id="UP000516314"/>
    </source>
</evidence>
<reference evidence="1 2" key="1">
    <citation type="submission" date="2020-09" db="EMBL/GenBank/DDBJ databases">
        <authorList>
            <person name="Ashkenazy H."/>
        </authorList>
    </citation>
    <scope>NUCLEOTIDE SEQUENCE [LARGE SCALE GENOMIC DNA]</scope>
    <source>
        <strain evidence="2">cv. Cdm-0</strain>
    </source>
</reference>
<accession>A0A7G2DYU6</accession>
<dbReference type="EMBL" id="LR881466">
    <property type="protein sequence ID" value="CAD5314818.1"/>
    <property type="molecule type" value="Genomic_DNA"/>
</dbReference>
<evidence type="ECO:0000313" key="1">
    <source>
        <dbReference type="EMBL" id="CAD5314818.1"/>
    </source>
</evidence>
<organism evidence="1 2">
    <name type="scientific">Arabidopsis thaliana</name>
    <name type="common">Mouse-ear cress</name>
    <dbReference type="NCBI Taxonomy" id="3702"/>
    <lineage>
        <taxon>Eukaryota</taxon>
        <taxon>Viridiplantae</taxon>
        <taxon>Streptophyta</taxon>
        <taxon>Embryophyta</taxon>
        <taxon>Tracheophyta</taxon>
        <taxon>Spermatophyta</taxon>
        <taxon>Magnoliopsida</taxon>
        <taxon>eudicotyledons</taxon>
        <taxon>Gunneridae</taxon>
        <taxon>Pentapetalae</taxon>
        <taxon>rosids</taxon>
        <taxon>malvids</taxon>
        <taxon>Brassicales</taxon>
        <taxon>Brassicaceae</taxon>
        <taxon>Camelineae</taxon>
        <taxon>Arabidopsis</taxon>
    </lineage>
</organism>
<proteinExistence type="predicted"/>
<protein>
    <submittedName>
        <fullName evidence="1">(thale cress) hypothetical protein</fullName>
    </submittedName>
</protein>
<dbReference type="AlphaFoldDB" id="A0A7G2DYU6"/>
<dbReference type="Proteomes" id="UP000516314">
    <property type="component" value="Chromosome 1"/>
</dbReference>
<sequence length="33" mass="3818">MRRRCQFDGLVSFDADSLLLSKRSTTRINVDCN</sequence>
<gene>
    <name evidence="1" type="ORF">AT9943_LOCUS3238</name>
</gene>
<name>A0A7G2DYU6_ARATH</name>